<evidence type="ECO:0000259" key="14">
    <source>
        <dbReference type="Pfam" id="PF00283"/>
    </source>
</evidence>
<evidence type="ECO:0000256" key="11">
    <source>
        <dbReference type="ARBA" id="ARBA00023276"/>
    </source>
</evidence>
<keyword evidence="10 12" id="KW-0472">Membrane</keyword>
<evidence type="ECO:0000256" key="2">
    <source>
        <dbReference type="ARBA" id="ARBA00022448"/>
    </source>
</evidence>
<dbReference type="NCBIfam" id="TIGR01333">
    <property type="entry name" value="cyt_b559_beta"/>
    <property type="match status" value="1"/>
</dbReference>
<dbReference type="GO" id="GO:0020037">
    <property type="term" value="F:heme binding"/>
    <property type="evidence" value="ECO:0007669"/>
    <property type="project" value="InterPro"/>
</dbReference>
<comment type="similarity">
    <text evidence="12 13">Belongs to the PsbE/PsbF family.</text>
</comment>
<keyword evidence="11 12" id="KW-0604">Photosystem II</keyword>
<comment type="subunit">
    <text evidence="12">Heterodimer of an alpha subunit and a beta subunit. PSII is composed of 1 copy each of membrane proteins PsbA, PsbB, PsbC, PsbD, PsbE, PsbF, PsbH, PsbI, PsbJ, PsbK, PsbL, PsbM, PsbT, PsbX, PsbY, PsbZ, Psb30/Ycf12, at least 3 peripheral proteins of the oxygen-evolving complex and a large number of cofactors. It forms dimeric complexes.</text>
</comment>
<dbReference type="GO" id="GO:0009539">
    <property type="term" value="C:photosystem II reaction center"/>
    <property type="evidence" value="ECO:0007669"/>
    <property type="project" value="InterPro"/>
</dbReference>
<evidence type="ECO:0000256" key="6">
    <source>
        <dbReference type="ARBA" id="ARBA00022723"/>
    </source>
</evidence>
<evidence type="ECO:0000256" key="13">
    <source>
        <dbReference type="RuleBase" id="RU004529"/>
    </source>
</evidence>
<dbReference type="SUPFAM" id="SSF161045">
    <property type="entry name" value="Cytochrome b559 subunits"/>
    <property type="match status" value="1"/>
</dbReference>
<evidence type="ECO:0000256" key="10">
    <source>
        <dbReference type="ARBA" id="ARBA00023136"/>
    </source>
</evidence>
<dbReference type="InterPro" id="IPR013081">
    <property type="entry name" value="PSII_cyt_b559_N"/>
</dbReference>
<keyword evidence="3 12" id="KW-0602">Photosynthesis</keyword>
<geneLocation type="chloroplast" evidence="15"/>
<feature type="binding site" description="axial binding residue" evidence="12">
    <location>
        <position position="23"/>
    </location>
    <ligand>
        <name>heme</name>
        <dbReference type="ChEBI" id="CHEBI:30413"/>
        <note>ligand shared with alpha subunit</note>
    </ligand>
    <ligandPart>
        <name>Fe</name>
        <dbReference type="ChEBI" id="CHEBI:18248"/>
    </ligandPart>
</feature>
<keyword evidence="12" id="KW-0793">Thylakoid</keyword>
<dbReference type="GO" id="GO:0005506">
    <property type="term" value="F:iron ion binding"/>
    <property type="evidence" value="ECO:0007669"/>
    <property type="project" value="UniProtKB-UniRule"/>
</dbReference>
<dbReference type="PROSITE" id="PS00537">
    <property type="entry name" value="CYTOCHROME_B559"/>
    <property type="match status" value="1"/>
</dbReference>
<evidence type="ECO:0000256" key="3">
    <source>
        <dbReference type="ARBA" id="ARBA00022531"/>
    </source>
</evidence>
<dbReference type="PIRSF" id="PIRSF000037">
    <property type="entry name" value="PsbF"/>
    <property type="match status" value="1"/>
</dbReference>
<sequence length="44" mass="5086">MTTRKSAEQITYPIFTVRWLSIHALAVPTIFFLGSITAMQFIQR</sequence>
<dbReference type="AlphaFoldDB" id="A0A140GIK1"/>
<keyword evidence="4 12" id="KW-0349">Heme</keyword>
<evidence type="ECO:0000256" key="4">
    <source>
        <dbReference type="ARBA" id="ARBA00022617"/>
    </source>
</evidence>
<protein>
    <recommendedName>
        <fullName evidence="12 13">Cytochrome b559 subunit beta</fullName>
    </recommendedName>
    <alternativeName>
        <fullName evidence="12 13">PSII reaction center subunit VI</fullName>
    </alternativeName>
</protein>
<keyword evidence="7 12" id="KW-0249">Electron transport</keyword>
<evidence type="ECO:0000256" key="9">
    <source>
        <dbReference type="ARBA" id="ARBA00023004"/>
    </source>
</evidence>
<evidence type="ECO:0000256" key="12">
    <source>
        <dbReference type="HAMAP-Rule" id="MF_00643"/>
    </source>
</evidence>
<dbReference type="Pfam" id="PF00283">
    <property type="entry name" value="Cytochrom_B559"/>
    <property type="match status" value="1"/>
</dbReference>
<comment type="subcellular location">
    <subcellularLocation>
        <location evidence="1">Membrane</location>
        <topology evidence="1">Single-pass membrane protein</topology>
    </subcellularLocation>
    <subcellularLocation>
        <location evidence="12 13">Plastid</location>
        <location evidence="12 13">Chloroplast thylakoid membrane</location>
        <topology evidence="12 13">Single-pass membrane protein</topology>
    </subcellularLocation>
</comment>
<gene>
    <name evidence="12 15" type="primary">psbF</name>
</gene>
<keyword evidence="15" id="KW-0934">Plastid</keyword>
<dbReference type="GO" id="GO:0009767">
    <property type="term" value="P:photosynthetic electron transport chain"/>
    <property type="evidence" value="ECO:0007669"/>
    <property type="project" value="InterPro"/>
</dbReference>
<comment type="function">
    <text evidence="12 13">This b-type cytochrome is tightly associated with the reaction center of photosystem II (PSII). PSII is a light-driven water:plastoquinone oxidoreductase that uses light energy to abstract electrons from H(2)O, generating O(2) and a proton gradient subsequently used for ATP formation. It consists of a core antenna complex that captures photons, and an electron transfer chain that converts photonic excitation into a charge separation.</text>
</comment>
<dbReference type="EMBL" id="KT369347">
    <property type="protein sequence ID" value="AMN09116.1"/>
    <property type="molecule type" value="Genomic_DNA"/>
</dbReference>
<dbReference type="GO" id="GO:0009535">
    <property type="term" value="C:chloroplast thylakoid membrane"/>
    <property type="evidence" value="ECO:0007669"/>
    <property type="project" value="UniProtKB-SubCell"/>
</dbReference>
<keyword evidence="9 12" id="KW-0408">Iron</keyword>
<evidence type="ECO:0000313" key="15">
    <source>
        <dbReference type="EMBL" id="AMN09116.1"/>
    </source>
</evidence>
<feature type="domain" description="Photosystem II cytochrome b559 N-terminal" evidence="14">
    <location>
        <begin position="7"/>
        <end position="34"/>
    </location>
</feature>
<keyword evidence="2 12" id="KW-0813">Transport</keyword>
<dbReference type="GO" id="GO:0009055">
    <property type="term" value="F:electron transfer activity"/>
    <property type="evidence" value="ECO:0007669"/>
    <property type="project" value="UniProtKB-UniRule"/>
</dbReference>
<keyword evidence="8 12" id="KW-1133">Transmembrane helix</keyword>
<evidence type="ECO:0000256" key="5">
    <source>
        <dbReference type="ARBA" id="ARBA00022692"/>
    </source>
</evidence>
<keyword evidence="6 12" id="KW-0479">Metal-binding</keyword>
<feature type="transmembrane region" description="Helical" evidence="13">
    <location>
        <begin position="20"/>
        <end position="42"/>
    </location>
</feature>
<comment type="cofactor">
    <cofactor evidence="12">
        <name>heme b</name>
        <dbReference type="ChEBI" id="CHEBI:60344"/>
    </cofactor>
    <text evidence="12">With its partner (PsbE) binds heme. PSII binds additional chlorophylls, carotenoids and specific lipids.</text>
</comment>
<keyword evidence="13 15" id="KW-0150">Chloroplast</keyword>
<dbReference type="HAMAP" id="MF_00643">
    <property type="entry name" value="PSII_PsbF"/>
    <property type="match status" value="1"/>
</dbReference>
<evidence type="ECO:0000256" key="8">
    <source>
        <dbReference type="ARBA" id="ARBA00022989"/>
    </source>
</evidence>
<reference evidence="15" key="1">
    <citation type="journal article" date="2016" name="Mol. Phylogenet. Evol.">
        <title>Chloroplast phylogenomic data from the green algal order Sphaeropleales (Chlorophyceae, Chlorophyta) reveal complex patterns of sequence evolution.</title>
        <authorList>
            <person name="Fucikova K."/>
            <person name="Lewis P.O."/>
            <person name="Lewis L.A."/>
        </authorList>
    </citation>
    <scope>NUCLEOTIDE SEQUENCE</scope>
    <source>
        <strain evidence="15">UTEX B 2979</strain>
    </source>
</reference>
<keyword evidence="5 12" id="KW-0812">Transmembrane</keyword>
<accession>A0A140GIK1</accession>
<proteinExistence type="inferred from homology"/>
<evidence type="ECO:0000256" key="7">
    <source>
        <dbReference type="ARBA" id="ARBA00022982"/>
    </source>
</evidence>
<dbReference type="InterPro" id="IPR006241">
    <property type="entry name" value="PSII_cyt_b559_bsu"/>
</dbReference>
<name>A0A140GIK1_9CHLO</name>
<dbReference type="InterPro" id="IPR006216">
    <property type="entry name" value="PSII_cyt_b559_CS"/>
</dbReference>
<evidence type="ECO:0000256" key="1">
    <source>
        <dbReference type="ARBA" id="ARBA00004167"/>
    </source>
</evidence>
<organism evidence="15">
    <name type="scientific">Rotundella rotunda</name>
    <dbReference type="NCBI Taxonomy" id="1357779"/>
    <lineage>
        <taxon>Eukaryota</taxon>
        <taxon>Viridiplantae</taxon>
        <taxon>Chlorophyta</taxon>
        <taxon>core chlorophytes</taxon>
        <taxon>Chlorophyceae</taxon>
        <taxon>CS clade</taxon>
        <taxon>Sphaeropleales</taxon>
        <taxon>Rotundellaceae</taxon>
        <taxon>Rotundella</taxon>
    </lineage>
</organism>